<dbReference type="AlphaFoldDB" id="A0A2K8NWX3"/>
<dbReference type="Proteomes" id="UP000232063">
    <property type="component" value="Chromosome"/>
</dbReference>
<proteinExistence type="predicted"/>
<feature type="transmembrane region" description="Helical" evidence="1">
    <location>
        <begin position="69"/>
        <end position="102"/>
    </location>
</feature>
<keyword evidence="3" id="KW-1185">Reference proteome</keyword>
<keyword evidence="1" id="KW-0812">Transmembrane</keyword>
<evidence type="ECO:0000313" key="2">
    <source>
        <dbReference type="EMBL" id="ATZ17241.1"/>
    </source>
</evidence>
<feature type="transmembrane region" description="Helical" evidence="1">
    <location>
        <begin position="122"/>
        <end position="145"/>
    </location>
</feature>
<keyword evidence="1" id="KW-0472">Membrane</keyword>
<dbReference type="RefSeq" id="WP_025734667.1">
    <property type="nucleotide sequence ID" value="NZ_CP024963.1"/>
</dbReference>
<name>A0A2K8NWX3_9MOLU</name>
<dbReference type="KEGG" id="elj:ELUMI_v1c05170"/>
<gene>
    <name evidence="2" type="ORF">ELUMI_v1c05170</name>
</gene>
<dbReference type="EMBL" id="CP024963">
    <property type="protein sequence ID" value="ATZ17241.1"/>
    <property type="molecule type" value="Genomic_DNA"/>
</dbReference>
<evidence type="ECO:0000313" key="3">
    <source>
        <dbReference type="Proteomes" id="UP000232063"/>
    </source>
</evidence>
<keyword evidence="1" id="KW-1133">Transmembrane helix</keyword>
<sequence length="207" mass="24756">MEKKLNKTKTISQEKKKMNNKKFYIDPFVNLEFKKYNSIFKNKKYNQLTDEFINFKTEYEKNYKWKRGLYYFLGLCLLTMLAFFIFSTFVWIVVLGAIAGIAHETHDIDLINIDPEMLSIVSTHFLISTTLFFLIPILCIILFWINKKWPAKDNYKSYWNLFIKSSLKSNEFKEKFIFNDKDVSLMLNGSKTTEKKESINKELQQHD</sequence>
<protein>
    <submittedName>
        <fullName evidence="2">Uncharacterized protein</fullName>
    </submittedName>
</protein>
<evidence type="ECO:0000256" key="1">
    <source>
        <dbReference type="SAM" id="Phobius"/>
    </source>
</evidence>
<reference evidence="2 3" key="1">
    <citation type="submission" date="2017-11" db="EMBL/GenBank/DDBJ databases">
        <title>Genome sequence of Entomoplasma luminosum PIMN-1 (ATCC 49195).</title>
        <authorList>
            <person name="Lo W.-S."/>
            <person name="Gasparich G.E."/>
            <person name="Kuo C.-H."/>
        </authorList>
    </citation>
    <scope>NUCLEOTIDE SEQUENCE [LARGE SCALE GENOMIC DNA]</scope>
    <source>
        <strain evidence="2 3">PIMN-1</strain>
    </source>
</reference>
<accession>A0A2K8NWX3</accession>
<organism evidence="2 3">
    <name type="scientific">Williamsoniiplasma luminosum</name>
    <dbReference type="NCBI Taxonomy" id="214888"/>
    <lineage>
        <taxon>Bacteria</taxon>
        <taxon>Bacillati</taxon>
        <taxon>Mycoplasmatota</taxon>
        <taxon>Mollicutes</taxon>
        <taxon>Entomoplasmatales</taxon>
        <taxon>Williamsoniiplasma</taxon>
    </lineage>
</organism>